<dbReference type="AlphaFoldDB" id="A0A1V6N479"/>
<protein>
    <submittedName>
        <fullName evidence="2">Formylmethanofuran dehydrogenase, subunit D</fullName>
        <ecNumber evidence="2">1.2.99.5</ecNumber>
    </submittedName>
</protein>
<dbReference type="Pfam" id="PF01568">
    <property type="entry name" value="Molydop_binding"/>
    <property type="match status" value="1"/>
</dbReference>
<dbReference type="GO" id="GO:0043546">
    <property type="term" value="F:molybdopterin cofactor binding"/>
    <property type="evidence" value="ECO:0007669"/>
    <property type="project" value="InterPro"/>
</dbReference>
<dbReference type="EMBL" id="JXMW01000003">
    <property type="protein sequence ID" value="OQD59508.1"/>
    <property type="molecule type" value="Genomic_DNA"/>
</dbReference>
<accession>A0A1V6N479</accession>
<dbReference type="Gene3D" id="2.40.40.20">
    <property type="match status" value="1"/>
</dbReference>
<evidence type="ECO:0000313" key="2">
    <source>
        <dbReference type="EMBL" id="OQD59508.1"/>
    </source>
</evidence>
<dbReference type="InterPro" id="IPR006657">
    <property type="entry name" value="MoPterin_dinucl-bd_dom"/>
</dbReference>
<feature type="domain" description="Molybdopterin dinucleotide-binding" evidence="1">
    <location>
        <begin position="29"/>
        <end position="118"/>
    </location>
</feature>
<reference evidence="2 3" key="1">
    <citation type="submission" date="2014-12" db="EMBL/GenBank/DDBJ databases">
        <title>Genome sequence of Methanobrevibacter arboriphilicus DH1, DSM1125.</title>
        <authorList>
            <person name="Poehlein A."/>
            <person name="Thauer R.K."/>
            <person name="Seedorf H."/>
            <person name="Daniel R."/>
        </authorList>
    </citation>
    <scope>NUCLEOTIDE SEQUENCE [LARGE SCALE GENOMIC DNA]</scope>
    <source>
        <strain evidence="2 3">DH1</strain>
    </source>
</reference>
<keyword evidence="2" id="KW-0560">Oxidoreductase</keyword>
<sequence length="179" mass="20246">MTYIEKPPVPNVVKYDEPMATKRNKLEVMLNTGSDIYQGACKKRGSTLKDEYRHASGTAYMDPRDMARLGVKNWDTALVKTDWGEVVVFTAHSRDAPHEGQIFICKGPWANVIVSPETYCCCDPTYKGVEATIEKTDKEPLLMADLMAEVYMKYDKDAEKSTNRLTEKKINVGITKPEE</sequence>
<comment type="caution">
    <text evidence="2">The sequence shown here is derived from an EMBL/GenBank/DDBJ whole genome shotgun (WGS) entry which is preliminary data.</text>
</comment>
<dbReference type="SUPFAM" id="SSF50692">
    <property type="entry name" value="ADC-like"/>
    <property type="match status" value="1"/>
</dbReference>
<gene>
    <name evidence="2" type="primary">fwdD</name>
    <name evidence="2" type="ORF">MBBAR_3c01640</name>
</gene>
<evidence type="ECO:0000259" key="1">
    <source>
        <dbReference type="Pfam" id="PF01568"/>
    </source>
</evidence>
<organism evidence="2 3">
    <name type="scientific">Methanobrevibacter arboriphilus JCM 13429 = DSM 1125</name>
    <dbReference type="NCBI Taxonomy" id="1300164"/>
    <lineage>
        <taxon>Archaea</taxon>
        <taxon>Methanobacteriati</taxon>
        <taxon>Methanobacteriota</taxon>
        <taxon>Methanomada group</taxon>
        <taxon>Methanobacteria</taxon>
        <taxon>Methanobacteriales</taxon>
        <taxon>Methanobacteriaceae</taxon>
        <taxon>Methanobrevibacter</taxon>
    </lineage>
</organism>
<dbReference type="EC" id="1.2.99.5" evidence="2"/>
<dbReference type="OrthoDB" id="116806at2157"/>
<keyword evidence="3" id="KW-1185">Reference proteome</keyword>
<dbReference type="Proteomes" id="UP000191661">
    <property type="component" value="Unassembled WGS sequence"/>
</dbReference>
<name>A0A1V6N479_METAZ</name>
<dbReference type="GO" id="GO:0016491">
    <property type="term" value="F:oxidoreductase activity"/>
    <property type="evidence" value="ECO:0007669"/>
    <property type="project" value="UniProtKB-KW"/>
</dbReference>
<proteinExistence type="predicted"/>
<dbReference type="InterPro" id="IPR009010">
    <property type="entry name" value="Asp_de-COase-like_dom_sf"/>
</dbReference>
<evidence type="ECO:0000313" key="3">
    <source>
        <dbReference type="Proteomes" id="UP000191661"/>
    </source>
</evidence>
<dbReference type="RefSeq" id="WP_080459733.1">
    <property type="nucleotide sequence ID" value="NZ_JXMW01000003.1"/>
</dbReference>